<comment type="function">
    <text evidence="10">Phosphorylation of dTMP to form dTDP in both de novo and salvage pathways of dTTP synthesis.</text>
</comment>
<feature type="region of interest" description="Disordered" evidence="11">
    <location>
        <begin position="231"/>
        <end position="260"/>
    </location>
</feature>
<keyword evidence="7 10" id="KW-0418">Kinase</keyword>
<evidence type="ECO:0000256" key="11">
    <source>
        <dbReference type="SAM" id="MobiDB-lite"/>
    </source>
</evidence>
<accession>A0ABZ0QRE6</accession>
<sequence length="260" mass="28428">MAPQAQRSARRITQEPSGHSEAGRGWFITLEGVEGSGKSTQAAVVMDWLRARGIPCRLVREPGGTPLGERLRQLLLNGEGRPVPVAEMLLFAAARAQLVETVILPALLAGETVVCDRYLDSSLAYQGTGLGLGWDAVWSVNRWSTRGLLPDLTLVFDCPPEVARARRRRPGDDIERRDDAFHQRVREAYLALARTEGHRVVLVDASRPEPAVAADVRRALERRLARGAAWPAGRSDALTPKRATQGTASTRAMTRDERGG</sequence>
<dbReference type="InterPro" id="IPR018095">
    <property type="entry name" value="Thymidylate_kin_CS"/>
</dbReference>
<dbReference type="GO" id="GO:0004798">
    <property type="term" value="F:dTMP kinase activity"/>
    <property type="evidence" value="ECO:0007669"/>
    <property type="project" value="UniProtKB-EC"/>
</dbReference>
<feature type="domain" description="Thymidylate kinase-like" evidence="12">
    <location>
        <begin position="30"/>
        <end position="214"/>
    </location>
</feature>
<evidence type="ECO:0000256" key="8">
    <source>
        <dbReference type="ARBA" id="ARBA00022840"/>
    </source>
</evidence>
<evidence type="ECO:0000256" key="2">
    <source>
        <dbReference type="ARBA" id="ARBA00012980"/>
    </source>
</evidence>
<dbReference type="EMBL" id="CP132508">
    <property type="protein sequence ID" value="WPD19132.1"/>
    <property type="molecule type" value="Genomic_DNA"/>
</dbReference>
<dbReference type="InterPro" id="IPR039430">
    <property type="entry name" value="Thymidylate_kin-like_dom"/>
</dbReference>
<dbReference type="PANTHER" id="PTHR10344:SF4">
    <property type="entry name" value="UMP-CMP KINASE 2, MITOCHONDRIAL"/>
    <property type="match status" value="1"/>
</dbReference>
<dbReference type="NCBIfam" id="TIGR00041">
    <property type="entry name" value="DTMP_kinase"/>
    <property type="match status" value="1"/>
</dbReference>
<evidence type="ECO:0000256" key="5">
    <source>
        <dbReference type="ARBA" id="ARBA00022727"/>
    </source>
</evidence>
<dbReference type="SUPFAM" id="SSF52540">
    <property type="entry name" value="P-loop containing nucleoside triphosphate hydrolases"/>
    <property type="match status" value="1"/>
</dbReference>
<dbReference type="InterPro" id="IPR018094">
    <property type="entry name" value="Thymidylate_kinase"/>
</dbReference>
<name>A0ABZ0QRE6_9FIRM</name>
<keyword evidence="14" id="KW-1185">Reference proteome</keyword>
<reference evidence="13 14" key="1">
    <citation type="submission" date="2023-08" db="EMBL/GenBank/DDBJ databases">
        <title>Genome sequence of Thermaerobacter compostii strain Ins1, a spore-forming filamentous bacterium isolated from a deep geothermal reservoir.</title>
        <authorList>
            <person name="Bregnard D."/>
            <person name="Gonzalez D."/>
            <person name="Junier P."/>
        </authorList>
    </citation>
    <scope>NUCLEOTIDE SEQUENCE [LARGE SCALE GENOMIC DNA]</scope>
    <source>
        <strain evidence="13 14">Ins1</strain>
    </source>
</reference>
<evidence type="ECO:0000256" key="1">
    <source>
        <dbReference type="ARBA" id="ARBA00009776"/>
    </source>
</evidence>
<evidence type="ECO:0000256" key="4">
    <source>
        <dbReference type="ARBA" id="ARBA00022679"/>
    </source>
</evidence>
<evidence type="ECO:0000256" key="6">
    <source>
        <dbReference type="ARBA" id="ARBA00022741"/>
    </source>
</evidence>
<dbReference type="HAMAP" id="MF_00165">
    <property type="entry name" value="Thymidylate_kinase"/>
    <property type="match status" value="1"/>
</dbReference>
<feature type="binding site" evidence="10">
    <location>
        <begin position="32"/>
        <end position="39"/>
    </location>
    <ligand>
        <name>ATP</name>
        <dbReference type="ChEBI" id="CHEBI:30616"/>
    </ligand>
</feature>
<evidence type="ECO:0000256" key="9">
    <source>
        <dbReference type="ARBA" id="ARBA00048743"/>
    </source>
</evidence>
<dbReference type="PANTHER" id="PTHR10344">
    <property type="entry name" value="THYMIDYLATE KINASE"/>
    <property type="match status" value="1"/>
</dbReference>
<dbReference type="EC" id="2.7.4.9" evidence="2 10"/>
<feature type="region of interest" description="Disordered" evidence="11">
    <location>
        <begin position="1"/>
        <end position="22"/>
    </location>
</feature>
<comment type="catalytic activity">
    <reaction evidence="9 10">
        <text>dTMP + ATP = dTDP + ADP</text>
        <dbReference type="Rhea" id="RHEA:13517"/>
        <dbReference type="ChEBI" id="CHEBI:30616"/>
        <dbReference type="ChEBI" id="CHEBI:58369"/>
        <dbReference type="ChEBI" id="CHEBI:63528"/>
        <dbReference type="ChEBI" id="CHEBI:456216"/>
        <dbReference type="EC" id="2.7.4.9"/>
    </reaction>
</comment>
<proteinExistence type="inferred from homology"/>
<dbReference type="Gene3D" id="3.40.50.300">
    <property type="entry name" value="P-loop containing nucleotide triphosphate hydrolases"/>
    <property type="match status" value="1"/>
</dbReference>
<evidence type="ECO:0000313" key="13">
    <source>
        <dbReference type="EMBL" id="WPD19132.1"/>
    </source>
</evidence>
<evidence type="ECO:0000256" key="7">
    <source>
        <dbReference type="ARBA" id="ARBA00022777"/>
    </source>
</evidence>
<keyword evidence="6 10" id="KW-0547">Nucleotide-binding</keyword>
<dbReference type="InterPro" id="IPR027417">
    <property type="entry name" value="P-loop_NTPase"/>
</dbReference>
<evidence type="ECO:0000259" key="12">
    <source>
        <dbReference type="Pfam" id="PF02223"/>
    </source>
</evidence>
<dbReference type="PROSITE" id="PS01331">
    <property type="entry name" value="THYMIDYLATE_KINASE"/>
    <property type="match status" value="1"/>
</dbReference>
<evidence type="ECO:0000256" key="10">
    <source>
        <dbReference type="HAMAP-Rule" id="MF_00165"/>
    </source>
</evidence>
<keyword evidence="8 10" id="KW-0067">ATP-binding</keyword>
<protein>
    <recommendedName>
        <fullName evidence="3 10">Thymidylate kinase</fullName>
        <ecNumber evidence="2 10">2.7.4.9</ecNumber>
    </recommendedName>
    <alternativeName>
        <fullName evidence="10">dTMP kinase</fullName>
    </alternativeName>
</protein>
<evidence type="ECO:0000313" key="14">
    <source>
        <dbReference type="Proteomes" id="UP001304683"/>
    </source>
</evidence>
<evidence type="ECO:0000256" key="3">
    <source>
        <dbReference type="ARBA" id="ARBA00017144"/>
    </source>
</evidence>
<comment type="similarity">
    <text evidence="1 10">Belongs to the thymidylate kinase family.</text>
</comment>
<feature type="compositionally biased region" description="Polar residues" evidence="11">
    <location>
        <begin position="242"/>
        <end position="252"/>
    </location>
</feature>
<keyword evidence="5 10" id="KW-0545">Nucleotide biosynthesis</keyword>
<dbReference type="RefSeq" id="WP_135224638.1">
    <property type="nucleotide sequence ID" value="NZ_CP132508.1"/>
</dbReference>
<dbReference type="Proteomes" id="UP001304683">
    <property type="component" value="Chromosome"/>
</dbReference>
<keyword evidence="4 10" id="KW-0808">Transferase</keyword>
<gene>
    <name evidence="10 13" type="primary">tmk</name>
    <name evidence="13" type="ORF">Q5761_00160</name>
</gene>
<dbReference type="CDD" id="cd01672">
    <property type="entry name" value="TMPK"/>
    <property type="match status" value="1"/>
</dbReference>
<organism evidence="13 14">
    <name type="scientific">Thermaerobacter composti</name>
    <dbReference type="NCBI Taxonomy" id="554949"/>
    <lineage>
        <taxon>Bacteria</taxon>
        <taxon>Bacillati</taxon>
        <taxon>Bacillota</taxon>
        <taxon>Clostridia</taxon>
        <taxon>Eubacteriales</taxon>
        <taxon>Clostridiales Family XVII. Incertae Sedis</taxon>
        <taxon>Thermaerobacter</taxon>
    </lineage>
</organism>
<dbReference type="Pfam" id="PF02223">
    <property type="entry name" value="Thymidylate_kin"/>
    <property type="match status" value="1"/>
</dbReference>